<accession>A0A2U3LBB3</accession>
<name>A0A2U3LBB3_9FIRM</name>
<reference evidence="3" key="1">
    <citation type="submission" date="2018-02" db="EMBL/GenBank/DDBJ databases">
        <authorList>
            <person name="Hausmann B."/>
        </authorList>
    </citation>
    <scope>NUCLEOTIDE SEQUENCE [LARGE SCALE GENOMIC DNA]</scope>
    <source>
        <strain evidence="3">Peat soil MAG SbF1</strain>
    </source>
</reference>
<keyword evidence="1" id="KW-0472">Membrane</keyword>
<evidence type="ECO:0000256" key="1">
    <source>
        <dbReference type="SAM" id="Phobius"/>
    </source>
</evidence>
<evidence type="ECO:0000313" key="3">
    <source>
        <dbReference type="Proteomes" id="UP000238916"/>
    </source>
</evidence>
<organism evidence="2 3">
    <name type="scientific">Candidatus Desulfosporosinus infrequens</name>
    <dbReference type="NCBI Taxonomy" id="2043169"/>
    <lineage>
        <taxon>Bacteria</taxon>
        <taxon>Bacillati</taxon>
        <taxon>Bacillota</taxon>
        <taxon>Clostridia</taxon>
        <taxon>Eubacteriales</taxon>
        <taxon>Desulfitobacteriaceae</taxon>
        <taxon>Desulfosporosinus</taxon>
    </lineage>
</organism>
<dbReference type="AlphaFoldDB" id="A0A2U3LBB3"/>
<keyword evidence="1" id="KW-1133">Transmembrane helix</keyword>
<sequence>MGLDQWVTIAIVLVIALAAGLLIHAVAPGALSTWFNGFLSNILNAVPTS</sequence>
<protein>
    <submittedName>
        <fullName evidence="2">Uncharacterized protein</fullName>
    </submittedName>
</protein>
<feature type="transmembrane region" description="Helical" evidence="1">
    <location>
        <begin position="6"/>
        <end position="27"/>
    </location>
</feature>
<evidence type="ECO:0000313" key="2">
    <source>
        <dbReference type="EMBL" id="SPF49188.1"/>
    </source>
</evidence>
<gene>
    <name evidence="2" type="ORF">SBF1_4370003</name>
</gene>
<proteinExistence type="predicted"/>
<keyword evidence="1" id="KW-0812">Transmembrane</keyword>
<dbReference type="EMBL" id="OMOF01000376">
    <property type="protein sequence ID" value="SPF49188.1"/>
    <property type="molecule type" value="Genomic_DNA"/>
</dbReference>
<dbReference type="Proteomes" id="UP000238916">
    <property type="component" value="Unassembled WGS sequence"/>
</dbReference>